<accession>A0ACB8ADU9</accession>
<reference evidence="1" key="1">
    <citation type="journal article" date="2021" name="New Phytol.">
        <title>Evolutionary innovations through gain and loss of genes in the ectomycorrhizal Boletales.</title>
        <authorList>
            <person name="Wu G."/>
            <person name="Miyauchi S."/>
            <person name="Morin E."/>
            <person name="Kuo A."/>
            <person name="Drula E."/>
            <person name="Varga T."/>
            <person name="Kohler A."/>
            <person name="Feng B."/>
            <person name="Cao Y."/>
            <person name="Lipzen A."/>
            <person name="Daum C."/>
            <person name="Hundley H."/>
            <person name="Pangilinan J."/>
            <person name="Johnson J."/>
            <person name="Barry K."/>
            <person name="LaButti K."/>
            <person name="Ng V."/>
            <person name="Ahrendt S."/>
            <person name="Min B."/>
            <person name="Choi I.G."/>
            <person name="Park H."/>
            <person name="Plett J.M."/>
            <person name="Magnuson J."/>
            <person name="Spatafora J.W."/>
            <person name="Nagy L.G."/>
            <person name="Henrissat B."/>
            <person name="Grigoriev I.V."/>
            <person name="Yang Z.L."/>
            <person name="Xu J."/>
            <person name="Martin F.M."/>
        </authorList>
    </citation>
    <scope>NUCLEOTIDE SEQUENCE</scope>
    <source>
        <strain evidence="1">ATCC 28755</strain>
    </source>
</reference>
<sequence>MLDTDVAKDYGALLLGGLLAFGLSGCVNMQIIVYWRLYSSESWRTKSLVMATWFLDIFHSVFVCIALWDSIIVPYGDLSKIDVIPWSVGPAVELTAMVTFLVQSFFSYRIYRLNKKKWTVAGPIAFLAFFRLVAASVGVHAGIGALSLGGYRDNDVPLLLSAAKPHFDIKFSLSSDFLRDEANEFVLSAQWTVMPQNRIFLGLHFVVGKLYANSLLATLNARNHIRKSRYGPSSSSVPMPIMFPDNIHLDDAERREGCRRESFRRNGVLQAAMRLDPITMRAGDLKGAPIQVSIERTVESKFDCEDIEEIEEGSPPSLRAHDRSDGSDDTV</sequence>
<dbReference type="EMBL" id="MU267673">
    <property type="protein sequence ID" value="KAH7911580.1"/>
    <property type="molecule type" value="Genomic_DNA"/>
</dbReference>
<organism evidence="1 2">
    <name type="scientific">Hygrophoropsis aurantiaca</name>
    <dbReference type="NCBI Taxonomy" id="72124"/>
    <lineage>
        <taxon>Eukaryota</taxon>
        <taxon>Fungi</taxon>
        <taxon>Dikarya</taxon>
        <taxon>Basidiomycota</taxon>
        <taxon>Agaricomycotina</taxon>
        <taxon>Agaricomycetes</taxon>
        <taxon>Agaricomycetidae</taxon>
        <taxon>Boletales</taxon>
        <taxon>Coniophorineae</taxon>
        <taxon>Hygrophoropsidaceae</taxon>
        <taxon>Hygrophoropsis</taxon>
    </lineage>
</organism>
<name>A0ACB8ADU9_9AGAM</name>
<protein>
    <submittedName>
        <fullName evidence="1">Uncharacterized protein</fullName>
    </submittedName>
</protein>
<keyword evidence="2" id="KW-1185">Reference proteome</keyword>
<comment type="caution">
    <text evidence="1">The sequence shown here is derived from an EMBL/GenBank/DDBJ whole genome shotgun (WGS) entry which is preliminary data.</text>
</comment>
<evidence type="ECO:0000313" key="2">
    <source>
        <dbReference type="Proteomes" id="UP000790377"/>
    </source>
</evidence>
<proteinExistence type="predicted"/>
<evidence type="ECO:0000313" key="1">
    <source>
        <dbReference type="EMBL" id="KAH7911580.1"/>
    </source>
</evidence>
<gene>
    <name evidence="1" type="ORF">BJ138DRAFT_1113071</name>
</gene>
<dbReference type="Proteomes" id="UP000790377">
    <property type="component" value="Unassembled WGS sequence"/>
</dbReference>